<comment type="pathway">
    <text evidence="2">Carbohydrate biosynthesis; gluconeogenesis.</text>
</comment>
<keyword evidence="10 11" id="KW-0472">Membrane</keyword>
<evidence type="ECO:0000256" key="6">
    <source>
        <dbReference type="ARBA" id="ARBA00022692"/>
    </source>
</evidence>
<name>A0ABM1DYP5_PRICU</name>
<evidence type="ECO:0000256" key="4">
    <source>
        <dbReference type="ARBA" id="ARBA00012634"/>
    </source>
</evidence>
<evidence type="ECO:0000256" key="8">
    <source>
        <dbReference type="ARBA" id="ARBA00022824"/>
    </source>
</evidence>
<reference evidence="14" key="1">
    <citation type="submission" date="2025-08" db="UniProtKB">
        <authorList>
            <consortium name="RefSeq"/>
        </authorList>
    </citation>
    <scope>IDENTIFICATION</scope>
</reference>
<keyword evidence="9 11" id="KW-1133">Transmembrane helix</keyword>
<dbReference type="Proteomes" id="UP000695022">
    <property type="component" value="Unplaced"/>
</dbReference>
<evidence type="ECO:0000313" key="13">
    <source>
        <dbReference type="Proteomes" id="UP000695022"/>
    </source>
</evidence>
<keyword evidence="6 11" id="KW-0812">Transmembrane</keyword>
<dbReference type="PANTHER" id="PTHR12591">
    <property type="entry name" value="GLUCOSE-6-PHOSPHATASE"/>
    <property type="match status" value="1"/>
</dbReference>
<evidence type="ECO:0000256" key="2">
    <source>
        <dbReference type="ARBA" id="ARBA00004742"/>
    </source>
</evidence>
<keyword evidence="7" id="KW-0378">Hydrolase</keyword>
<dbReference type="Pfam" id="PF01569">
    <property type="entry name" value="PAP2"/>
    <property type="match status" value="1"/>
</dbReference>
<keyword evidence="8" id="KW-0256">Endoplasmic reticulum</keyword>
<dbReference type="RefSeq" id="XP_014665066.1">
    <property type="nucleotide sequence ID" value="XM_014809580.1"/>
</dbReference>
<evidence type="ECO:0000256" key="7">
    <source>
        <dbReference type="ARBA" id="ARBA00022801"/>
    </source>
</evidence>
<evidence type="ECO:0000256" key="5">
    <source>
        <dbReference type="ARBA" id="ARBA00022432"/>
    </source>
</evidence>
<comment type="subcellular location">
    <subcellularLocation>
        <location evidence="1">Endoplasmic reticulum membrane</location>
        <topology evidence="1">Multi-pass membrane protein</topology>
    </subcellularLocation>
</comment>
<gene>
    <name evidence="14" type="primary">LOC106807284</name>
</gene>
<accession>A0ABM1DYP5</accession>
<proteinExistence type="inferred from homology"/>
<dbReference type="GeneID" id="106807284"/>
<keyword evidence="5" id="KW-0312">Gluconeogenesis</keyword>
<evidence type="ECO:0000256" key="3">
    <source>
        <dbReference type="ARBA" id="ARBA00009266"/>
    </source>
</evidence>
<comment type="similarity">
    <text evidence="3">Belongs to the glucose-6-phosphatase family.</text>
</comment>
<sequence>MTCETGPGSPSGHAMITGAVWCVLIAALLRKLQKHVLPGHEGVSRVVSAVVWAIFAVCYLLVCLSRLSLGAHFPHQIIAGAICGMVLVAGLAWIPITSMRTRNYVITSGVLFGLAYDEYLCIRCLGFNPDWSVVKALTFCKEQGWVNLNTAPLHSLARLCGALLGLGIGLNLRTWVSPIPEGYGQGQKRYRRPWDARMVTAVLAAGLYRYAESLPLPYEPMALFYVSAFVKHTIVPVLVVAVVPLVGDFIIRCFHHFPLHKRL</sequence>
<evidence type="ECO:0000256" key="11">
    <source>
        <dbReference type="SAM" id="Phobius"/>
    </source>
</evidence>
<feature type="domain" description="Phosphatidic acid phosphatase type 2/haloperoxidase" evidence="12">
    <location>
        <begin position="6"/>
        <end position="95"/>
    </location>
</feature>
<dbReference type="SUPFAM" id="SSF48317">
    <property type="entry name" value="Acid phosphatase/Vanadium-dependent haloperoxidase"/>
    <property type="match status" value="1"/>
</dbReference>
<keyword evidence="13" id="KW-1185">Reference proteome</keyword>
<feature type="transmembrane region" description="Helical" evidence="11">
    <location>
        <begin position="12"/>
        <end position="29"/>
    </location>
</feature>
<evidence type="ECO:0000256" key="9">
    <source>
        <dbReference type="ARBA" id="ARBA00022989"/>
    </source>
</evidence>
<feature type="transmembrane region" description="Helical" evidence="11">
    <location>
        <begin position="49"/>
        <end position="67"/>
    </location>
</feature>
<protein>
    <recommendedName>
        <fullName evidence="4">glucose-6-phosphatase</fullName>
        <ecNumber evidence="4">3.1.3.9</ecNumber>
    </recommendedName>
</protein>
<evidence type="ECO:0000256" key="1">
    <source>
        <dbReference type="ARBA" id="ARBA00004477"/>
    </source>
</evidence>
<evidence type="ECO:0000259" key="12">
    <source>
        <dbReference type="Pfam" id="PF01569"/>
    </source>
</evidence>
<dbReference type="PANTHER" id="PTHR12591:SF0">
    <property type="entry name" value="FI19814P1"/>
    <property type="match status" value="1"/>
</dbReference>
<dbReference type="InterPro" id="IPR036938">
    <property type="entry name" value="PAP2/HPO_sf"/>
</dbReference>
<evidence type="ECO:0000256" key="10">
    <source>
        <dbReference type="ARBA" id="ARBA00023136"/>
    </source>
</evidence>
<organism evidence="13 14">
    <name type="scientific">Priapulus caudatus</name>
    <name type="common">Priapulid worm</name>
    <dbReference type="NCBI Taxonomy" id="37621"/>
    <lineage>
        <taxon>Eukaryota</taxon>
        <taxon>Metazoa</taxon>
        <taxon>Ecdysozoa</taxon>
        <taxon>Scalidophora</taxon>
        <taxon>Priapulida</taxon>
        <taxon>Priapulimorpha</taxon>
        <taxon>Priapulimorphida</taxon>
        <taxon>Priapulidae</taxon>
        <taxon>Priapulus</taxon>
    </lineage>
</organism>
<dbReference type="Gene3D" id="1.20.144.10">
    <property type="entry name" value="Phosphatidic acid phosphatase type 2/haloperoxidase"/>
    <property type="match status" value="1"/>
</dbReference>
<dbReference type="EC" id="3.1.3.9" evidence="4"/>
<feature type="transmembrane region" description="Helical" evidence="11">
    <location>
        <begin position="73"/>
        <end position="94"/>
    </location>
</feature>
<dbReference type="InterPro" id="IPR000326">
    <property type="entry name" value="PAP2/HPO"/>
</dbReference>
<evidence type="ECO:0000313" key="14">
    <source>
        <dbReference type="RefSeq" id="XP_014665066.1"/>
    </source>
</evidence>
<feature type="transmembrane region" description="Helical" evidence="11">
    <location>
        <begin position="223"/>
        <end position="251"/>
    </location>
</feature>